<dbReference type="InterPro" id="IPR003593">
    <property type="entry name" value="AAA+_ATPase"/>
</dbReference>
<dbReference type="InterPro" id="IPR050683">
    <property type="entry name" value="Bact_Polysacc_Export_ATP-bd"/>
</dbReference>
<dbReference type="GO" id="GO:0016020">
    <property type="term" value="C:membrane"/>
    <property type="evidence" value="ECO:0007669"/>
    <property type="project" value="InterPro"/>
</dbReference>
<keyword evidence="3" id="KW-0547">Nucleotide-binding</keyword>
<dbReference type="InterPro" id="IPR003439">
    <property type="entry name" value="ABC_transporter-like_ATP-bd"/>
</dbReference>
<proteinExistence type="inferred from homology"/>
<evidence type="ECO:0000256" key="1">
    <source>
        <dbReference type="ARBA" id="ARBA00005417"/>
    </source>
</evidence>
<dbReference type="AlphaFoldDB" id="A0A511NHV4"/>
<evidence type="ECO:0000256" key="2">
    <source>
        <dbReference type="ARBA" id="ARBA00022448"/>
    </source>
</evidence>
<dbReference type="GO" id="GO:0140359">
    <property type="term" value="F:ABC-type transporter activity"/>
    <property type="evidence" value="ECO:0007669"/>
    <property type="project" value="InterPro"/>
</dbReference>
<comment type="caution">
    <text evidence="6">The sequence shown here is derived from an EMBL/GenBank/DDBJ whole genome shotgun (WGS) entry which is preliminary data.</text>
</comment>
<dbReference type="InterPro" id="IPR015860">
    <property type="entry name" value="ABC_transpr_TagH-like"/>
</dbReference>
<dbReference type="GO" id="GO:0005524">
    <property type="term" value="F:ATP binding"/>
    <property type="evidence" value="ECO:0007669"/>
    <property type="project" value="UniProtKB-KW"/>
</dbReference>
<dbReference type="InterPro" id="IPR027417">
    <property type="entry name" value="P-loop_NTPase"/>
</dbReference>
<evidence type="ECO:0000313" key="6">
    <source>
        <dbReference type="EMBL" id="GEM52390.1"/>
    </source>
</evidence>
<protein>
    <recommendedName>
        <fullName evidence="5">ABC transporter domain-containing protein</fullName>
    </recommendedName>
</protein>
<dbReference type="STRING" id="1218108.GCA_000382425_00768"/>
<keyword evidence="7" id="KW-1185">Reference proteome</keyword>
<dbReference type="InterPro" id="IPR017871">
    <property type="entry name" value="ABC_transporter-like_CS"/>
</dbReference>
<evidence type="ECO:0000256" key="3">
    <source>
        <dbReference type="ARBA" id="ARBA00022741"/>
    </source>
</evidence>
<sequence>MLNVCNPILFMSKEILIKAEHVSKKFCKDLNLGLLYGLQDLGSSFLGNTKQRELRKKEFWAVDDISFEVRRGECLGLLGHNGAGKSTLLKVLTGLIAPDRGQITMKGRVNALIELTAGFNPILTGRENIYNNGAVLGLTEKEIDEKYDEIVAFSELEEFIDTPVQYYSSGMKVRLGFSVAAFTEPDVLILDEVLAVGDVGFKIKSFNKTLEIMQKAAVIFVSHSMPEVSRTCNQVLFMRHGKSYYHGANIHKGIDMYLSEFKTSKTGIIEMQDGATMSNFSVNNSSIDIFEENLTYVQFGEDLHLQFDVNLVKDIDKYFAIIRITDKDLKMVGTVYTNRFEPYYDGKKKQSTIDIVLKNLRLIDGEYSISFLITENRSNTKDVKISEFLCIYRDFIKIKIEGLKLADFAPYYFEIETKQL</sequence>
<evidence type="ECO:0000259" key="5">
    <source>
        <dbReference type="PROSITE" id="PS50893"/>
    </source>
</evidence>
<name>A0A511NHV4_9FLAO</name>
<dbReference type="Proteomes" id="UP000321245">
    <property type="component" value="Unassembled WGS sequence"/>
</dbReference>
<dbReference type="CDD" id="cd03220">
    <property type="entry name" value="ABC_KpsT_Wzt"/>
    <property type="match status" value="1"/>
</dbReference>
<dbReference type="SMART" id="SM00382">
    <property type="entry name" value="AAA"/>
    <property type="match status" value="1"/>
</dbReference>
<dbReference type="Gene3D" id="3.40.50.300">
    <property type="entry name" value="P-loop containing nucleotide triphosphate hydrolases"/>
    <property type="match status" value="1"/>
</dbReference>
<comment type="similarity">
    <text evidence="1">Belongs to the ABC transporter superfamily.</text>
</comment>
<keyword evidence="2" id="KW-0813">Transport</keyword>
<gene>
    <name evidence="6" type="ORF">EB1_21800</name>
</gene>
<dbReference type="PROSITE" id="PS00211">
    <property type="entry name" value="ABC_TRANSPORTER_1"/>
    <property type="match status" value="1"/>
</dbReference>
<feature type="domain" description="ABC transporter" evidence="5">
    <location>
        <begin position="36"/>
        <end position="265"/>
    </location>
</feature>
<dbReference type="GO" id="GO:0016887">
    <property type="term" value="F:ATP hydrolysis activity"/>
    <property type="evidence" value="ECO:0007669"/>
    <property type="project" value="InterPro"/>
</dbReference>
<organism evidence="6 7">
    <name type="scientific">Empedobacter brevis NBRC 14943 = ATCC 43319</name>
    <dbReference type="NCBI Taxonomy" id="1218108"/>
    <lineage>
        <taxon>Bacteria</taxon>
        <taxon>Pseudomonadati</taxon>
        <taxon>Bacteroidota</taxon>
        <taxon>Flavobacteriia</taxon>
        <taxon>Flavobacteriales</taxon>
        <taxon>Weeksellaceae</taxon>
        <taxon>Empedobacter</taxon>
    </lineage>
</organism>
<accession>A0A511NHV4</accession>
<dbReference type="PROSITE" id="PS50893">
    <property type="entry name" value="ABC_TRANSPORTER_2"/>
    <property type="match status" value="1"/>
</dbReference>
<dbReference type="PANTHER" id="PTHR46743:SF2">
    <property type="entry name" value="TEICHOIC ACIDS EXPORT ATP-BINDING PROTEIN TAGH"/>
    <property type="match status" value="1"/>
</dbReference>
<dbReference type="EMBL" id="BJXC01000014">
    <property type="protein sequence ID" value="GEM52390.1"/>
    <property type="molecule type" value="Genomic_DNA"/>
</dbReference>
<dbReference type="SUPFAM" id="SSF52540">
    <property type="entry name" value="P-loop containing nucleoside triphosphate hydrolases"/>
    <property type="match status" value="1"/>
</dbReference>
<evidence type="ECO:0000313" key="7">
    <source>
        <dbReference type="Proteomes" id="UP000321245"/>
    </source>
</evidence>
<keyword evidence="4" id="KW-0067">ATP-binding</keyword>
<evidence type="ECO:0000256" key="4">
    <source>
        <dbReference type="ARBA" id="ARBA00022840"/>
    </source>
</evidence>
<dbReference type="PANTHER" id="PTHR46743">
    <property type="entry name" value="TEICHOIC ACIDS EXPORT ATP-BINDING PROTEIN TAGH"/>
    <property type="match status" value="1"/>
</dbReference>
<dbReference type="Pfam" id="PF00005">
    <property type="entry name" value="ABC_tran"/>
    <property type="match status" value="1"/>
</dbReference>
<reference evidence="6 7" key="1">
    <citation type="submission" date="2019-07" db="EMBL/GenBank/DDBJ databases">
        <title>Whole genome shotgun sequence of Empedobacter brevis NBRC 14943.</title>
        <authorList>
            <person name="Hosoyama A."/>
            <person name="Uohara A."/>
            <person name="Ohji S."/>
            <person name="Ichikawa N."/>
        </authorList>
    </citation>
    <scope>NUCLEOTIDE SEQUENCE [LARGE SCALE GENOMIC DNA]</scope>
    <source>
        <strain evidence="6 7">NBRC 14943</strain>
    </source>
</reference>